<dbReference type="EMBL" id="JBHTMP010000010">
    <property type="protein sequence ID" value="MFD1321157.1"/>
    <property type="molecule type" value="Genomic_DNA"/>
</dbReference>
<feature type="domain" description="AB hydrolase-1" evidence="1">
    <location>
        <begin position="24"/>
        <end position="254"/>
    </location>
</feature>
<dbReference type="InterPro" id="IPR029058">
    <property type="entry name" value="AB_hydrolase_fold"/>
</dbReference>
<dbReference type="PRINTS" id="PR00412">
    <property type="entry name" value="EPOXHYDRLASE"/>
</dbReference>
<dbReference type="PANTHER" id="PTHR46438">
    <property type="entry name" value="ALPHA/BETA-HYDROLASES SUPERFAMILY PROTEIN"/>
    <property type="match status" value="1"/>
</dbReference>
<evidence type="ECO:0000313" key="2">
    <source>
        <dbReference type="EMBL" id="MFD1321157.1"/>
    </source>
</evidence>
<accession>A0ABW3Y9S7</accession>
<keyword evidence="3" id="KW-1185">Reference proteome</keyword>
<sequence length="268" mass="29299">MNVSYLERGTGRIAYEVRGDGPLVVALPGMGELRSAYRFTVPALVDAGYRVAVMDLRGHGDSDDGFTSYDDVAAGTDVLALIDHLGQPATIVGSSMGAGASVWAAAEEPTKVTGLALLGPFVRDPQGNPLMPFLLRLLLTKPWGPAAWRAYYRTLYPGRPPADLTEHLARIQQSLRRGDHWRSFVRTTRTSHRPAEERLGQVDTPTLVVMGEKDPDFPDATAEGRFVADRLKGELLLVPNSGHYPMAEYPEIVNPALVRFLDRVHGRG</sequence>
<evidence type="ECO:0000259" key="1">
    <source>
        <dbReference type="Pfam" id="PF12697"/>
    </source>
</evidence>
<comment type="caution">
    <text evidence="2">The sequence shown here is derived from an EMBL/GenBank/DDBJ whole genome shotgun (WGS) entry which is preliminary data.</text>
</comment>
<proteinExistence type="predicted"/>
<dbReference type="PRINTS" id="PR00111">
    <property type="entry name" value="ABHYDROLASE"/>
</dbReference>
<dbReference type="Gene3D" id="3.40.50.1820">
    <property type="entry name" value="alpha/beta hydrolase"/>
    <property type="match status" value="1"/>
</dbReference>
<name>A0ABW3Y9S7_9ACTN</name>
<dbReference type="GO" id="GO:0016787">
    <property type="term" value="F:hydrolase activity"/>
    <property type="evidence" value="ECO:0007669"/>
    <property type="project" value="UniProtKB-KW"/>
</dbReference>
<gene>
    <name evidence="2" type="ORF">ACFQ4H_08655</name>
</gene>
<protein>
    <submittedName>
        <fullName evidence="2">Alpha/beta fold hydrolase</fullName>
    </submittedName>
</protein>
<evidence type="ECO:0000313" key="3">
    <source>
        <dbReference type="Proteomes" id="UP001597260"/>
    </source>
</evidence>
<dbReference type="RefSeq" id="WP_377569056.1">
    <property type="nucleotide sequence ID" value="NZ_JBHTMP010000010.1"/>
</dbReference>
<dbReference type="Proteomes" id="UP001597260">
    <property type="component" value="Unassembled WGS sequence"/>
</dbReference>
<dbReference type="InterPro" id="IPR000639">
    <property type="entry name" value="Epox_hydrolase-like"/>
</dbReference>
<dbReference type="SUPFAM" id="SSF53474">
    <property type="entry name" value="alpha/beta-Hydrolases"/>
    <property type="match status" value="1"/>
</dbReference>
<reference evidence="3" key="1">
    <citation type="journal article" date="2019" name="Int. J. Syst. Evol. Microbiol.">
        <title>The Global Catalogue of Microorganisms (GCM) 10K type strain sequencing project: providing services to taxonomists for standard genome sequencing and annotation.</title>
        <authorList>
            <consortium name="The Broad Institute Genomics Platform"/>
            <consortium name="The Broad Institute Genome Sequencing Center for Infectious Disease"/>
            <person name="Wu L."/>
            <person name="Ma J."/>
        </authorList>
    </citation>
    <scope>NUCLEOTIDE SEQUENCE [LARGE SCALE GENOMIC DNA]</scope>
    <source>
        <strain evidence="3">JCM 31037</strain>
    </source>
</reference>
<dbReference type="Pfam" id="PF12697">
    <property type="entry name" value="Abhydrolase_6"/>
    <property type="match status" value="1"/>
</dbReference>
<organism evidence="2 3">
    <name type="scientific">Micromonospora sonneratiae</name>
    <dbReference type="NCBI Taxonomy" id="1184706"/>
    <lineage>
        <taxon>Bacteria</taxon>
        <taxon>Bacillati</taxon>
        <taxon>Actinomycetota</taxon>
        <taxon>Actinomycetes</taxon>
        <taxon>Micromonosporales</taxon>
        <taxon>Micromonosporaceae</taxon>
        <taxon>Micromonospora</taxon>
    </lineage>
</organism>
<dbReference type="PANTHER" id="PTHR46438:SF11">
    <property type="entry name" value="LIPASE-RELATED"/>
    <property type="match status" value="1"/>
</dbReference>
<dbReference type="InterPro" id="IPR000073">
    <property type="entry name" value="AB_hydrolase_1"/>
</dbReference>
<keyword evidence="2" id="KW-0378">Hydrolase</keyword>